<accession>A0A816V878</accession>
<dbReference type="EMBL" id="HG994357">
    <property type="protein sequence ID" value="CAF2122720.1"/>
    <property type="molecule type" value="Genomic_DNA"/>
</dbReference>
<dbReference type="Proteomes" id="UP001295469">
    <property type="component" value="Chromosome A03"/>
</dbReference>
<dbReference type="AlphaFoldDB" id="A0A816V878"/>
<organism evidence="1">
    <name type="scientific">Brassica napus</name>
    <name type="common">Rape</name>
    <dbReference type="NCBI Taxonomy" id="3708"/>
    <lineage>
        <taxon>Eukaryota</taxon>
        <taxon>Viridiplantae</taxon>
        <taxon>Streptophyta</taxon>
        <taxon>Embryophyta</taxon>
        <taxon>Tracheophyta</taxon>
        <taxon>Spermatophyta</taxon>
        <taxon>Magnoliopsida</taxon>
        <taxon>eudicotyledons</taxon>
        <taxon>Gunneridae</taxon>
        <taxon>Pentapetalae</taxon>
        <taxon>rosids</taxon>
        <taxon>malvids</taxon>
        <taxon>Brassicales</taxon>
        <taxon>Brassicaceae</taxon>
        <taxon>Brassiceae</taxon>
        <taxon>Brassica</taxon>
    </lineage>
</organism>
<dbReference type="Gramene" id="CDX84646">
    <property type="protein sequence ID" value="CDX84646"/>
    <property type="gene ID" value="GSBRNA2T00141917001"/>
</dbReference>
<proteinExistence type="predicted"/>
<protein>
    <submittedName>
        <fullName evidence="1">(rape) hypothetical protein</fullName>
    </submittedName>
</protein>
<sequence length="64" mass="7015">MVARLFSVTPVLARWRGCEDYPVAGEGLVIGTRRLTSDWWLLSLPLVSSPTSGCGLGGSLWFEF</sequence>
<reference evidence="1" key="1">
    <citation type="submission" date="2021-01" db="EMBL/GenBank/DDBJ databases">
        <authorList>
            <consortium name="Genoscope - CEA"/>
            <person name="William W."/>
        </authorList>
    </citation>
    <scope>NUCLEOTIDE SEQUENCE</scope>
</reference>
<name>A0A816V878_BRANA</name>
<gene>
    <name evidence="1" type="ORF">DARMORV10_A03P19140.1</name>
</gene>
<evidence type="ECO:0000313" key="1">
    <source>
        <dbReference type="EMBL" id="CAF2122720.1"/>
    </source>
</evidence>